<keyword evidence="2" id="KW-1185">Reference proteome</keyword>
<name>A0A1V6TU07_9EURO</name>
<dbReference type="STRING" id="303698.A0A1V6TU07"/>
<accession>A0A1V6TU07</accession>
<comment type="caution">
    <text evidence="1">The sequence shown here is derived from an EMBL/GenBank/DDBJ whole genome shotgun (WGS) entry which is preliminary data.</text>
</comment>
<sequence>MLQLGNFVKLPVEVRFLIWDELFSAIEKMPKSEKEPSAKLLSILRCSSSLYEEVSPQLYHGLKHIIYVNSVYHRSYFVKAVVSSKKINCMRKLKDRAALRSHIMRFPFSKIEELHIIISSPKQDIGHAISLWLKVNGIVLVLANLKCCLKLRISLTEGWIRNKQPGAQGFRFAGADHYIYDYDLAILPFTGSGLSGWSFDMPHTLLRQISEEPSDRPNSLLHYIHKRGIKITGSSCPMADAWMAKTRCLLDIILDETSGTMLEQLRRDRYMNWFSADGISTVCYEQQFLKDLERHHEDLLRYDRYCQRLVNRRFPKGHKATGSLNTEIFHKSFDKTPLDNISADRFTSRGTYRRSTLVGFQRKRAVL</sequence>
<protein>
    <submittedName>
        <fullName evidence="1">Uncharacterized protein</fullName>
    </submittedName>
</protein>
<evidence type="ECO:0000313" key="1">
    <source>
        <dbReference type="EMBL" id="OQE29857.1"/>
    </source>
</evidence>
<organism evidence="1 2">
    <name type="scientific">Penicillium steckii</name>
    <dbReference type="NCBI Taxonomy" id="303698"/>
    <lineage>
        <taxon>Eukaryota</taxon>
        <taxon>Fungi</taxon>
        <taxon>Dikarya</taxon>
        <taxon>Ascomycota</taxon>
        <taxon>Pezizomycotina</taxon>
        <taxon>Eurotiomycetes</taxon>
        <taxon>Eurotiomycetidae</taxon>
        <taxon>Eurotiales</taxon>
        <taxon>Aspergillaceae</taxon>
        <taxon>Penicillium</taxon>
    </lineage>
</organism>
<reference evidence="2" key="1">
    <citation type="journal article" date="2017" name="Nat. Microbiol.">
        <title>Global analysis of biosynthetic gene clusters reveals vast potential of secondary metabolite production in Penicillium species.</title>
        <authorList>
            <person name="Nielsen J.C."/>
            <person name="Grijseels S."/>
            <person name="Prigent S."/>
            <person name="Ji B."/>
            <person name="Dainat J."/>
            <person name="Nielsen K.F."/>
            <person name="Frisvad J.C."/>
            <person name="Workman M."/>
            <person name="Nielsen J."/>
        </authorList>
    </citation>
    <scope>NUCLEOTIDE SEQUENCE [LARGE SCALE GENOMIC DNA]</scope>
    <source>
        <strain evidence="2">IBT 24891</strain>
    </source>
</reference>
<evidence type="ECO:0000313" key="2">
    <source>
        <dbReference type="Proteomes" id="UP000191285"/>
    </source>
</evidence>
<dbReference type="Proteomes" id="UP000191285">
    <property type="component" value="Unassembled WGS sequence"/>
</dbReference>
<dbReference type="AlphaFoldDB" id="A0A1V6TU07"/>
<dbReference type="EMBL" id="MLKD01000002">
    <property type="protein sequence ID" value="OQE29857.1"/>
    <property type="molecule type" value="Genomic_DNA"/>
</dbReference>
<proteinExistence type="predicted"/>
<dbReference type="OrthoDB" id="3940621at2759"/>
<gene>
    <name evidence="1" type="ORF">PENSTE_c002G08895</name>
</gene>